<evidence type="ECO:0000313" key="1">
    <source>
        <dbReference type="EMBL" id="GMI28036.1"/>
    </source>
</evidence>
<comment type="caution">
    <text evidence="1">The sequence shown here is derived from an EMBL/GenBank/DDBJ whole genome shotgun (WGS) entry which is preliminary data.</text>
</comment>
<organism evidence="1 2">
    <name type="scientific">Tetraparma gracilis</name>
    <dbReference type="NCBI Taxonomy" id="2962635"/>
    <lineage>
        <taxon>Eukaryota</taxon>
        <taxon>Sar</taxon>
        <taxon>Stramenopiles</taxon>
        <taxon>Ochrophyta</taxon>
        <taxon>Bolidophyceae</taxon>
        <taxon>Parmales</taxon>
        <taxon>Triparmaceae</taxon>
        <taxon>Tetraparma</taxon>
    </lineage>
</organism>
<dbReference type="Proteomes" id="UP001165060">
    <property type="component" value="Unassembled WGS sequence"/>
</dbReference>
<dbReference type="SUPFAM" id="SSF51197">
    <property type="entry name" value="Clavaminate synthase-like"/>
    <property type="match status" value="1"/>
</dbReference>
<accession>A0ABQ6MKD9</accession>
<protein>
    <submittedName>
        <fullName evidence="1">Uncharacterized protein</fullName>
    </submittedName>
</protein>
<proteinExistence type="predicted"/>
<evidence type="ECO:0000313" key="2">
    <source>
        <dbReference type="Proteomes" id="UP001165060"/>
    </source>
</evidence>
<reference evidence="1 2" key="1">
    <citation type="journal article" date="2023" name="Commun. Biol.">
        <title>Genome analysis of Parmales, the sister group of diatoms, reveals the evolutionary specialization of diatoms from phago-mixotrophs to photoautotrophs.</title>
        <authorList>
            <person name="Ban H."/>
            <person name="Sato S."/>
            <person name="Yoshikawa S."/>
            <person name="Yamada K."/>
            <person name="Nakamura Y."/>
            <person name="Ichinomiya M."/>
            <person name="Sato N."/>
            <person name="Blanc-Mathieu R."/>
            <person name="Endo H."/>
            <person name="Kuwata A."/>
            <person name="Ogata H."/>
        </authorList>
    </citation>
    <scope>NUCLEOTIDE SEQUENCE [LARGE SCALE GENOMIC DNA]</scope>
</reference>
<sequence>MASSLLTHTNPSSCFDAIRPPNNATGTNASTRAKVLPGATDYSFQIFSELHEFAARCMRQTPYNEALSLSPSLSPALYLQHLQQAALDLVPDYVDQCLANRAQNDGELKLDRIDVEHLPPSQISGRGNFYFSTVSSLTHFSQQLQYLVENSLLPIEFLELSFVYEKRIVPFIIDYFEPGCVVDAGDGCGAGVRYNFYMLPPWMIELTQGTWNRLLYHPAPPPPARNIASPFALNPDLPFDAIESAYHAGSVLAIDNFLTPAALHQLRHLSLTSTTFFDAKSGGYLGAYLDDGLTSPWITALARELQERLPTVIGGLSLMQAWMYKYEEGGTEGGGGGIKVHADQAAVNLNIWITPDDANLNPASGGLVVYNKKPVGDAMEDGVLGDEDFLAWNNILHEDDMKSYLGDAERVTVEYRQNRCVLFDSSLLHETDTFEFKRGYENRRVNLTFLFGRTGERAAGGQREASSAPDFKLVNV</sequence>
<name>A0ABQ6MKD9_9STRA</name>
<gene>
    <name evidence="1" type="ORF">TeGR_g1093</name>
</gene>
<dbReference type="EMBL" id="BRYB01000339">
    <property type="protein sequence ID" value="GMI28036.1"/>
    <property type="molecule type" value="Genomic_DNA"/>
</dbReference>
<keyword evidence="2" id="KW-1185">Reference proteome</keyword>